<dbReference type="GO" id="GO:0016485">
    <property type="term" value="P:protein processing"/>
    <property type="evidence" value="ECO:0007669"/>
    <property type="project" value="UniProtKB-ARBA"/>
</dbReference>
<dbReference type="InterPro" id="IPR001254">
    <property type="entry name" value="Trypsin_dom"/>
</dbReference>
<dbReference type="PANTHER" id="PTHR24276:SF96">
    <property type="entry name" value="PEPTIDASE S1 DOMAIN-CONTAINING PROTEIN"/>
    <property type="match status" value="1"/>
</dbReference>
<dbReference type="PROSITE" id="PS50240">
    <property type="entry name" value="TRYPSIN_DOM"/>
    <property type="match status" value="1"/>
</dbReference>
<proteinExistence type="inferred from homology"/>
<accession>A0A6J2TK45</accession>
<dbReference type="OrthoDB" id="8440449at2759"/>
<evidence type="ECO:0000256" key="10">
    <source>
        <dbReference type="SAM" id="SignalP"/>
    </source>
</evidence>
<protein>
    <submittedName>
        <fullName evidence="13">Chymotrypsin-2</fullName>
    </submittedName>
</protein>
<keyword evidence="12" id="KW-1185">Reference proteome</keyword>
<dbReference type="GO" id="GO:0004252">
    <property type="term" value="F:serine-type endopeptidase activity"/>
    <property type="evidence" value="ECO:0007669"/>
    <property type="project" value="InterPro"/>
</dbReference>
<evidence type="ECO:0000256" key="3">
    <source>
        <dbReference type="ARBA" id="ARBA00022525"/>
    </source>
</evidence>
<dbReference type="AlphaFoldDB" id="A0A6J2TK45"/>
<dbReference type="GO" id="GO:0005576">
    <property type="term" value="C:extracellular region"/>
    <property type="evidence" value="ECO:0007669"/>
    <property type="project" value="UniProtKB-SubCell"/>
</dbReference>
<dbReference type="FunFam" id="2.40.10.10:FF:000047">
    <property type="entry name" value="Trypsin eta"/>
    <property type="match status" value="1"/>
</dbReference>
<evidence type="ECO:0000256" key="2">
    <source>
        <dbReference type="ARBA" id="ARBA00007664"/>
    </source>
</evidence>
<dbReference type="SUPFAM" id="SSF50494">
    <property type="entry name" value="Trypsin-like serine proteases"/>
    <property type="match status" value="1"/>
</dbReference>
<feature type="chain" id="PRO_5027042624" evidence="10">
    <location>
        <begin position="18"/>
        <end position="263"/>
    </location>
</feature>
<dbReference type="GeneID" id="115625470"/>
<dbReference type="CDD" id="cd00190">
    <property type="entry name" value="Tryp_SPc"/>
    <property type="match status" value="1"/>
</dbReference>
<evidence type="ECO:0000256" key="4">
    <source>
        <dbReference type="ARBA" id="ARBA00022670"/>
    </source>
</evidence>
<gene>
    <name evidence="13" type="primary">LOC115625470</name>
</gene>
<dbReference type="InterPro" id="IPR050430">
    <property type="entry name" value="Peptidase_S1"/>
</dbReference>
<feature type="domain" description="Peptidase S1" evidence="11">
    <location>
        <begin position="34"/>
        <end position="258"/>
    </location>
</feature>
<comment type="similarity">
    <text evidence="2">Belongs to the peptidase S1 family.</text>
</comment>
<organism evidence="12 13">
    <name type="scientific">Drosophila lebanonensis</name>
    <name type="common">Fruit fly</name>
    <name type="synonym">Scaptodrosophila lebanonensis</name>
    <dbReference type="NCBI Taxonomy" id="7225"/>
    <lineage>
        <taxon>Eukaryota</taxon>
        <taxon>Metazoa</taxon>
        <taxon>Ecdysozoa</taxon>
        <taxon>Arthropoda</taxon>
        <taxon>Hexapoda</taxon>
        <taxon>Insecta</taxon>
        <taxon>Pterygota</taxon>
        <taxon>Neoptera</taxon>
        <taxon>Endopterygota</taxon>
        <taxon>Diptera</taxon>
        <taxon>Brachycera</taxon>
        <taxon>Muscomorpha</taxon>
        <taxon>Ephydroidea</taxon>
        <taxon>Drosophilidae</taxon>
        <taxon>Scaptodrosophila</taxon>
    </lineage>
</organism>
<keyword evidence="6" id="KW-0378">Hydrolase</keyword>
<keyword evidence="5 10" id="KW-0732">Signal</keyword>
<dbReference type="SMART" id="SM00020">
    <property type="entry name" value="Tryp_SPc"/>
    <property type="match status" value="1"/>
</dbReference>
<evidence type="ECO:0000256" key="6">
    <source>
        <dbReference type="ARBA" id="ARBA00022801"/>
    </source>
</evidence>
<evidence type="ECO:0000259" key="11">
    <source>
        <dbReference type="PROSITE" id="PS50240"/>
    </source>
</evidence>
<evidence type="ECO:0000256" key="9">
    <source>
        <dbReference type="ARBA" id="ARBA00023157"/>
    </source>
</evidence>
<dbReference type="Gene3D" id="2.40.10.10">
    <property type="entry name" value="Trypsin-like serine proteases"/>
    <property type="match status" value="2"/>
</dbReference>
<dbReference type="InterPro" id="IPR001314">
    <property type="entry name" value="Peptidase_S1A"/>
</dbReference>
<dbReference type="PANTHER" id="PTHR24276">
    <property type="entry name" value="POLYSERASE-RELATED"/>
    <property type="match status" value="1"/>
</dbReference>
<evidence type="ECO:0000256" key="7">
    <source>
        <dbReference type="ARBA" id="ARBA00022825"/>
    </source>
</evidence>
<keyword evidence="8" id="KW-0865">Zymogen</keyword>
<reference evidence="13" key="1">
    <citation type="submission" date="2025-08" db="UniProtKB">
        <authorList>
            <consortium name="RefSeq"/>
        </authorList>
    </citation>
    <scope>IDENTIFICATION</scope>
    <source>
        <strain evidence="13">11010-0011.00</strain>
        <tissue evidence="13">Whole body</tissue>
    </source>
</reference>
<dbReference type="Proteomes" id="UP000504634">
    <property type="component" value="Unplaced"/>
</dbReference>
<evidence type="ECO:0000313" key="12">
    <source>
        <dbReference type="Proteomes" id="UP000504634"/>
    </source>
</evidence>
<dbReference type="Pfam" id="PF00089">
    <property type="entry name" value="Trypsin"/>
    <property type="match status" value="1"/>
</dbReference>
<keyword evidence="4" id="KW-0645">Protease</keyword>
<evidence type="ECO:0000313" key="13">
    <source>
        <dbReference type="RefSeq" id="XP_030376379.1"/>
    </source>
</evidence>
<feature type="signal peptide" evidence="10">
    <location>
        <begin position="1"/>
        <end position="17"/>
    </location>
</feature>
<keyword evidence="9" id="KW-1015">Disulfide bond</keyword>
<dbReference type="InterPro" id="IPR009003">
    <property type="entry name" value="Peptidase_S1_PA"/>
</dbReference>
<evidence type="ECO:0000256" key="8">
    <source>
        <dbReference type="ARBA" id="ARBA00023145"/>
    </source>
</evidence>
<dbReference type="RefSeq" id="XP_030376379.1">
    <property type="nucleotide sequence ID" value="XM_030520519.1"/>
</dbReference>
<evidence type="ECO:0000256" key="1">
    <source>
        <dbReference type="ARBA" id="ARBA00004613"/>
    </source>
</evidence>
<sequence>MLNQIGVVILLLVGAQAALRHHALPTTSGANSRIIGGEVIAKGAAPYQVSMQNIYGNHMCGGVIIHDQYVLTAASCVAGLRKANIKVVMSTNEWAGEAYQYMVDDIIPHCNFDKPLYHNDIALIKLSTLVAYDDVTQNITIASLDDLQDGEKLKLTGWGNEDVNGNAAWELKSIDLTYVAPEKCRNTYQNSEDLDIGHLCAVGSVGAGACYGDTGGPLVDSQGRLVGIANWGVPCGYGFPDVFARISYYHDWIISTINGCSIY</sequence>
<name>A0A6J2TK45_DROLE</name>
<keyword evidence="3" id="KW-0964">Secreted</keyword>
<keyword evidence="7" id="KW-0720">Serine protease</keyword>
<comment type="subcellular location">
    <subcellularLocation>
        <location evidence="1">Secreted</location>
    </subcellularLocation>
</comment>
<dbReference type="PRINTS" id="PR00722">
    <property type="entry name" value="CHYMOTRYPSIN"/>
</dbReference>
<evidence type="ECO:0000256" key="5">
    <source>
        <dbReference type="ARBA" id="ARBA00022729"/>
    </source>
</evidence>
<dbReference type="InterPro" id="IPR043504">
    <property type="entry name" value="Peptidase_S1_PA_chymotrypsin"/>
</dbReference>